<dbReference type="Gene3D" id="1.20.1070.10">
    <property type="entry name" value="Rhodopsin 7-helix transmembrane proteins"/>
    <property type="match status" value="1"/>
</dbReference>
<evidence type="ECO:0000256" key="3">
    <source>
        <dbReference type="ARBA" id="ARBA00022475"/>
    </source>
</evidence>
<dbReference type="EMBL" id="JAHFZB010000019">
    <property type="protein sequence ID" value="KAK6478329.1"/>
    <property type="molecule type" value="Genomic_DNA"/>
</dbReference>
<dbReference type="SUPFAM" id="SSF111418">
    <property type="entry name" value="Hormone receptor domain"/>
    <property type="match status" value="1"/>
</dbReference>
<dbReference type="Gene3D" id="4.10.1240.10">
    <property type="entry name" value="GPCR, family 2, extracellular hormone receptor domain"/>
    <property type="match status" value="1"/>
</dbReference>
<evidence type="ECO:0000256" key="7">
    <source>
        <dbReference type="ARBA" id="ARBA00023136"/>
    </source>
</evidence>
<evidence type="ECO:0000256" key="9">
    <source>
        <dbReference type="ARBA" id="ARBA00023180"/>
    </source>
</evidence>
<dbReference type="InterPro" id="IPR036445">
    <property type="entry name" value="GPCR_2_extracell_dom_sf"/>
</dbReference>
<feature type="transmembrane region" description="Helical" evidence="11">
    <location>
        <begin position="169"/>
        <end position="192"/>
    </location>
</feature>
<evidence type="ECO:0000256" key="1">
    <source>
        <dbReference type="ARBA" id="ARBA00004651"/>
    </source>
</evidence>
<dbReference type="PANTHER" id="PTHR45620">
    <property type="entry name" value="PDF RECEPTOR-LIKE PROTEIN-RELATED"/>
    <property type="match status" value="1"/>
</dbReference>
<evidence type="ECO:0000256" key="2">
    <source>
        <dbReference type="ARBA" id="ARBA00005314"/>
    </source>
</evidence>
<evidence type="ECO:0000256" key="6">
    <source>
        <dbReference type="ARBA" id="ARBA00023040"/>
    </source>
</evidence>
<feature type="transmembrane region" description="Helical" evidence="11">
    <location>
        <begin position="265"/>
        <end position="284"/>
    </location>
</feature>
<keyword evidence="6" id="KW-0297">G-protein coupled receptor</keyword>
<sequence length="533" mass="61783">MLEELLSNQCAMVTFALIGGLVSNRRPSYRKITKSTLVLVLTLLSSKQVMGSLLDDTIRKWSDYKLNCTKTLTSKNVNRSAVYCRASFDKFACWPESPPGNVSVPCPHYLPWIKEGGASYLYRICTDNGTWLTVENSTDIWRDHSECSELNHHFKQQEDKHALLSVLQFIYTIGYSLSLFSLLLAVLILLLLRKLHCTRNYIHINLFASFMFRAASVLVKDIILHITYAKRPTDETGWIYYFNSEISAACIVTQVSMHYFAGANVFWLLVEGIYLHSLLFTAVLSERRLLKKYMFIGWGTPVLYVVPWAVTKAIYENKGCWSENINMGYWWIIRAPMAFSFTANFYIFVKILKLLFSKLKAEQIQYNDYKYRLARATLILIPLLGINGFVFAFIVDEQVEGQSRDIRLFSELTINSFQGFLVALLYCFSNAEVQVELKKRWRFLFTNHFEHAADCILGKHFKYFGKYSKRRPNRYFHQSEFYIDGRRPSSMQFLQVPLRRNTVEYFTRGSVSSSEGEGTLGETLEEILEESEI</sequence>
<reference evidence="14 15" key="1">
    <citation type="submission" date="2021-05" db="EMBL/GenBank/DDBJ databases">
        <authorList>
            <person name="Zahm M."/>
            <person name="Klopp C."/>
            <person name="Cabau C."/>
            <person name="Kuhl H."/>
            <person name="Suciu R."/>
            <person name="Ciorpac M."/>
            <person name="Holostenco D."/>
            <person name="Gessner J."/>
            <person name="Wuertz S."/>
            <person name="Hohne C."/>
            <person name="Stock M."/>
            <person name="Gislard M."/>
            <person name="Lluch J."/>
            <person name="Milhes M."/>
            <person name="Lampietro C."/>
            <person name="Lopez Roques C."/>
            <person name="Donnadieu C."/>
            <person name="Du K."/>
            <person name="Schartl M."/>
            <person name="Guiguen Y."/>
        </authorList>
    </citation>
    <scope>NUCLEOTIDE SEQUENCE [LARGE SCALE GENOMIC DNA]</scope>
    <source>
        <strain evidence="14">Hh-F2</strain>
        <tissue evidence="14">Blood</tissue>
    </source>
</reference>
<keyword evidence="15" id="KW-1185">Reference proteome</keyword>
<comment type="caution">
    <text evidence="14">The sequence shown here is derived from an EMBL/GenBank/DDBJ whole genome shotgun (WGS) entry which is preliminary data.</text>
</comment>
<organism evidence="14 15">
    <name type="scientific">Huso huso</name>
    <name type="common">Beluga</name>
    <name type="synonym">Acipenser huso</name>
    <dbReference type="NCBI Taxonomy" id="61971"/>
    <lineage>
        <taxon>Eukaryota</taxon>
        <taxon>Metazoa</taxon>
        <taxon>Chordata</taxon>
        <taxon>Craniata</taxon>
        <taxon>Vertebrata</taxon>
        <taxon>Euteleostomi</taxon>
        <taxon>Actinopterygii</taxon>
        <taxon>Chondrostei</taxon>
        <taxon>Acipenseriformes</taxon>
        <taxon>Acipenseridae</taxon>
        <taxon>Huso</taxon>
    </lineage>
</organism>
<gene>
    <name evidence="14" type="ORF">HHUSO_G20624</name>
</gene>
<dbReference type="PROSITE" id="PS50261">
    <property type="entry name" value="G_PROTEIN_RECEP_F2_4"/>
    <property type="match status" value="1"/>
</dbReference>
<keyword evidence="5 11" id="KW-1133">Transmembrane helix</keyword>
<feature type="transmembrane region" description="Helical" evidence="11">
    <location>
        <begin position="330"/>
        <end position="352"/>
    </location>
</feature>
<evidence type="ECO:0000313" key="14">
    <source>
        <dbReference type="EMBL" id="KAK6478329.1"/>
    </source>
</evidence>
<dbReference type="InterPro" id="IPR050332">
    <property type="entry name" value="GPCR_2"/>
</dbReference>
<feature type="domain" description="G-protein coupled receptors family 2 profile 2" evidence="13">
    <location>
        <begin position="167"/>
        <end position="430"/>
    </location>
</feature>
<dbReference type="Proteomes" id="UP001369086">
    <property type="component" value="Unassembled WGS sequence"/>
</dbReference>
<dbReference type="SMART" id="SM00008">
    <property type="entry name" value="HormR"/>
    <property type="match status" value="1"/>
</dbReference>
<dbReference type="Pfam" id="PF02793">
    <property type="entry name" value="HRM"/>
    <property type="match status" value="1"/>
</dbReference>
<dbReference type="PROSITE" id="PS00650">
    <property type="entry name" value="G_PROTEIN_RECEP_F2_2"/>
    <property type="match status" value="1"/>
</dbReference>
<accession>A0ABR0Z0G8</accession>
<comment type="subcellular location">
    <subcellularLocation>
        <location evidence="1">Cell membrane</location>
        <topology evidence="1">Multi-pass membrane protein</topology>
    </subcellularLocation>
</comment>
<proteinExistence type="inferred from homology"/>
<keyword evidence="9" id="KW-0325">Glycoprotein</keyword>
<dbReference type="InterPro" id="IPR001879">
    <property type="entry name" value="GPCR_2_extracellular_dom"/>
</dbReference>
<evidence type="ECO:0000256" key="4">
    <source>
        <dbReference type="ARBA" id="ARBA00022692"/>
    </source>
</evidence>
<comment type="similarity">
    <text evidence="2">Belongs to the G-protein coupled receptor 2 family.</text>
</comment>
<evidence type="ECO:0000256" key="11">
    <source>
        <dbReference type="SAM" id="Phobius"/>
    </source>
</evidence>
<feature type="domain" description="G-protein coupled receptors family 2 profile 1" evidence="12">
    <location>
        <begin position="67"/>
        <end position="151"/>
    </location>
</feature>
<feature type="transmembrane region" description="Helical" evidence="11">
    <location>
        <begin position="293"/>
        <end position="310"/>
    </location>
</feature>
<dbReference type="Pfam" id="PF00002">
    <property type="entry name" value="7tm_2"/>
    <property type="match status" value="1"/>
</dbReference>
<dbReference type="SUPFAM" id="SSF81321">
    <property type="entry name" value="Family A G protein-coupled receptor-like"/>
    <property type="match status" value="1"/>
</dbReference>
<evidence type="ECO:0000256" key="5">
    <source>
        <dbReference type="ARBA" id="ARBA00022989"/>
    </source>
</evidence>
<evidence type="ECO:0000256" key="10">
    <source>
        <dbReference type="ARBA" id="ARBA00023224"/>
    </source>
</evidence>
<evidence type="ECO:0000256" key="8">
    <source>
        <dbReference type="ARBA" id="ARBA00023170"/>
    </source>
</evidence>
<keyword evidence="3" id="KW-1003">Cell membrane</keyword>
<keyword evidence="10" id="KW-0807">Transducer</keyword>
<keyword evidence="4 11" id="KW-0812">Transmembrane</keyword>
<protein>
    <submittedName>
        <fullName evidence="14">Glucagon-like peptide 2 receptor</fullName>
    </submittedName>
</protein>
<dbReference type="PROSITE" id="PS00649">
    <property type="entry name" value="G_PROTEIN_RECEP_F2_1"/>
    <property type="match status" value="1"/>
</dbReference>
<feature type="transmembrane region" description="Helical" evidence="11">
    <location>
        <begin position="414"/>
        <end position="433"/>
    </location>
</feature>
<dbReference type="InterPro" id="IPR017983">
    <property type="entry name" value="GPCR_2_secretin-like_CS"/>
</dbReference>
<feature type="transmembrane region" description="Helical" evidence="11">
    <location>
        <begin position="373"/>
        <end position="394"/>
    </location>
</feature>
<evidence type="ECO:0000313" key="15">
    <source>
        <dbReference type="Proteomes" id="UP001369086"/>
    </source>
</evidence>
<keyword evidence="7 11" id="KW-0472">Membrane</keyword>
<dbReference type="InterPro" id="IPR000832">
    <property type="entry name" value="GPCR_2_secretin-like"/>
</dbReference>
<evidence type="ECO:0000259" key="13">
    <source>
        <dbReference type="PROSITE" id="PS50261"/>
    </source>
</evidence>
<dbReference type="PROSITE" id="PS50227">
    <property type="entry name" value="G_PROTEIN_RECEP_F2_3"/>
    <property type="match status" value="1"/>
</dbReference>
<keyword evidence="8" id="KW-0675">Receptor</keyword>
<name>A0ABR0Z0G8_HUSHU</name>
<evidence type="ECO:0000259" key="12">
    <source>
        <dbReference type="PROSITE" id="PS50227"/>
    </source>
</evidence>
<feature type="transmembrane region" description="Helical" evidence="11">
    <location>
        <begin position="204"/>
        <end position="228"/>
    </location>
</feature>
<dbReference type="InterPro" id="IPR017981">
    <property type="entry name" value="GPCR_2-like_7TM"/>
</dbReference>
<dbReference type="PRINTS" id="PR00249">
    <property type="entry name" value="GPCRSECRETIN"/>
</dbReference>
<dbReference type="PANTHER" id="PTHR45620:SF23">
    <property type="entry name" value="GLUCAGON-LIKE PEPTIDE 2 RECEPTOR"/>
    <property type="match status" value="1"/>
</dbReference>